<dbReference type="InterPro" id="IPR013783">
    <property type="entry name" value="Ig-like_fold"/>
</dbReference>
<evidence type="ECO:0000259" key="2">
    <source>
        <dbReference type="Pfam" id="PF17936"/>
    </source>
</evidence>
<dbReference type="Pfam" id="PF17936">
    <property type="entry name" value="Big_6"/>
    <property type="match status" value="1"/>
</dbReference>
<feature type="signal peptide" evidence="1">
    <location>
        <begin position="1"/>
        <end position="30"/>
    </location>
</feature>
<dbReference type="Gene3D" id="2.60.40.10">
    <property type="entry name" value="Immunoglobulins"/>
    <property type="match status" value="1"/>
</dbReference>
<name>A0A1K2I7J7_9LACO</name>
<dbReference type="AlphaFoldDB" id="A0A1K2I7J7"/>
<feature type="chain" id="PRO_5038770405" evidence="1">
    <location>
        <begin position="31"/>
        <end position="402"/>
    </location>
</feature>
<evidence type="ECO:0000256" key="1">
    <source>
        <dbReference type="SAM" id="SignalP"/>
    </source>
</evidence>
<dbReference type="InterPro" id="IPR041498">
    <property type="entry name" value="Big_6"/>
</dbReference>
<accession>A0A1K2I7J7</accession>
<gene>
    <name evidence="3" type="ORF">LREN565_1344</name>
</gene>
<sequence>MKATIKFKKTVTLVSVTTLAVLGLATSLTANTTAVQADTTQQGQQERAFNVYSRGDLVPSGSAADGLTLQSNNTITSGSLTLSYDAATVGTAINEDTQYVVQVPEELQPLVNSADFTQYISGTYQFTGADGSVEQHTYTQDEIHVLDNGATLAFDNPEITHLVGASFDIDISLDLGQAVMDTGMRIANSQSDTNYHFLSAIISDPSAIDWTLIGNYNAGTDLLTDKLDPGYDLIQVKPTIEEPVYDAATEISGTGTPGAAIEVTVNDEVIGTGTVNVSGIYHVTIPRQSSGIIISVTQNTGVGKSEATTAVVQHETADIPAPFVTNFYDNDTVLSGAGTTAGNQIVVLDADDNQIGSGYVGPNLNFDIEVPSQKAFDILYVYETNGIDRSPNRTVIVRPATK</sequence>
<proteinExistence type="predicted"/>
<organism evidence="3">
    <name type="scientific">Loigolactobacillus rennini</name>
    <dbReference type="NCBI Taxonomy" id="238013"/>
    <lineage>
        <taxon>Bacteria</taxon>
        <taxon>Bacillati</taxon>
        <taxon>Bacillota</taxon>
        <taxon>Bacilli</taxon>
        <taxon>Lactobacillales</taxon>
        <taxon>Lactobacillaceae</taxon>
        <taxon>Loigolactobacillus</taxon>
    </lineage>
</organism>
<evidence type="ECO:0000313" key="3">
    <source>
        <dbReference type="EMBL" id="SFZ88231.1"/>
    </source>
</evidence>
<dbReference type="EMBL" id="LT634362">
    <property type="protein sequence ID" value="SFZ88231.1"/>
    <property type="molecule type" value="Genomic_DNA"/>
</dbReference>
<protein>
    <submittedName>
        <fullName evidence="3">Biofilm-associated protein</fullName>
    </submittedName>
</protein>
<reference evidence="3" key="1">
    <citation type="submission" date="2016-11" db="EMBL/GenBank/DDBJ databases">
        <authorList>
            <person name="Jaros S."/>
            <person name="Januszkiewicz K."/>
            <person name="Wedrychowicz H."/>
        </authorList>
    </citation>
    <scope>NUCLEOTIDE SEQUENCE</scope>
    <source>
        <strain evidence="3">ACA-DC 565</strain>
    </source>
</reference>
<feature type="domain" description="Bacterial Ig" evidence="2">
    <location>
        <begin position="243"/>
        <end position="311"/>
    </location>
</feature>
<keyword evidence="1" id="KW-0732">Signal</keyword>